<gene>
    <name evidence="5" type="ORF">EJ03DRAFT_348003</name>
</gene>
<sequence>MFASRAVVGAALGFVAGVSAQIDNNKAPYPIAFASNNSIGPDGPWWYIPTSVDYPDEYMYLLPSLSNTSLIVNSTVCSSQTAKCPLTNTGVPPQWHETASDIVSNDNQTVGPNHDSAYWDARYSDILNMTAQGQFFSNRLTLYENGQYKYDGSGQWLKTHAFQMSNGYAVNYPGGASYTVDSGFFSLYGKTDAVSWPDTNGFVWHNNRTLPAAYIQGIIPSNSYGLHVGSVYPNITGSLVLGGYDSSRCLDTPLSTSEQYVQLTSISLNVSSGDSAFENASSIPINNLLRANGSTISSINVSPDPGVPYMYLPRQTCDAIVQHLPVTYNADFNLYIWNTDSHGSYHDIVSSPHYLAFSLSDGGGSSTTIKVPFALLNLTLDTPLSSTPMQYFPCSPKSHPGTTGYTLGRSFLQAAFLAQNWNSSSMFLAQAPGPDFLPPAIKNIAYTNTSLSPASNPPSWEATWSSLGPLTYASAGSSSAVSGDSGSHGLSGGDIAGIVVGVIAGVVLLAALAAFLLIRKRRGNSRNRDNSHESEELRPYHDSPGQQSAAPAYADAGYVSYEKRSGDTPQQLPNNEVVEVSAVQVDPVEMDGIGFRHELHTPAHHDP</sequence>
<dbReference type="Gene3D" id="2.40.70.10">
    <property type="entry name" value="Acid Proteases"/>
    <property type="match status" value="1"/>
</dbReference>
<evidence type="ECO:0000256" key="2">
    <source>
        <dbReference type="SAM" id="Phobius"/>
    </source>
</evidence>
<dbReference type="Proteomes" id="UP000799436">
    <property type="component" value="Unassembled WGS sequence"/>
</dbReference>
<evidence type="ECO:0000256" key="3">
    <source>
        <dbReference type="SAM" id="SignalP"/>
    </source>
</evidence>
<dbReference type="PROSITE" id="PS51767">
    <property type="entry name" value="PEPTIDASE_A1"/>
    <property type="match status" value="1"/>
</dbReference>
<keyword evidence="2" id="KW-0472">Membrane</keyword>
<proteinExistence type="predicted"/>
<dbReference type="Pfam" id="PF00026">
    <property type="entry name" value="Asp"/>
    <property type="match status" value="1"/>
</dbReference>
<feature type="signal peptide" evidence="3">
    <location>
        <begin position="1"/>
        <end position="20"/>
    </location>
</feature>
<dbReference type="InterPro" id="IPR033121">
    <property type="entry name" value="PEPTIDASE_A1"/>
</dbReference>
<dbReference type="PANTHER" id="PTHR16861:SF4">
    <property type="entry name" value="SH3 DOMAIN PROTEIN (AFU_ORTHOLOGUE AFUA_1G13610)"/>
    <property type="match status" value="1"/>
</dbReference>
<dbReference type="PANTHER" id="PTHR16861">
    <property type="entry name" value="GLYCOPROTEIN 38"/>
    <property type="match status" value="1"/>
</dbReference>
<dbReference type="InterPro" id="IPR021109">
    <property type="entry name" value="Peptidase_aspartic_dom_sf"/>
</dbReference>
<evidence type="ECO:0000256" key="1">
    <source>
        <dbReference type="SAM" id="MobiDB-lite"/>
    </source>
</evidence>
<feature type="chain" id="PRO_5026280687" description="Peptidase A1 domain-containing protein" evidence="3">
    <location>
        <begin position="21"/>
        <end position="607"/>
    </location>
</feature>
<dbReference type="OrthoDB" id="4074350at2759"/>
<dbReference type="AlphaFoldDB" id="A0A6G1LJB0"/>
<feature type="compositionally biased region" description="Basic and acidic residues" evidence="1">
    <location>
        <begin position="526"/>
        <end position="541"/>
    </location>
</feature>
<reference evidence="5" key="1">
    <citation type="journal article" date="2020" name="Stud. Mycol.">
        <title>101 Dothideomycetes genomes: a test case for predicting lifestyles and emergence of pathogens.</title>
        <authorList>
            <person name="Haridas S."/>
            <person name="Albert R."/>
            <person name="Binder M."/>
            <person name="Bloem J."/>
            <person name="Labutti K."/>
            <person name="Salamov A."/>
            <person name="Andreopoulos B."/>
            <person name="Baker S."/>
            <person name="Barry K."/>
            <person name="Bills G."/>
            <person name="Bluhm B."/>
            <person name="Cannon C."/>
            <person name="Castanera R."/>
            <person name="Culley D."/>
            <person name="Daum C."/>
            <person name="Ezra D."/>
            <person name="Gonzalez J."/>
            <person name="Henrissat B."/>
            <person name="Kuo A."/>
            <person name="Liang C."/>
            <person name="Lipzen A."/>
            <person name="Lutzoni F."/>
            <person name="Magnuson J."/>
            <person name="Mondo S."/>
            <person name="Nolan M."/>
            <person name="Ohm R."/>
            <person name="Pangilinan J."/>
            <person name="Park H.-J."/>
            <person name="Ramirez L."/>
            <person name="Alfaro M."/>
            <person name="Sun H."/>
            <person name="Tritt A."/>
            <person name="Yoshinaga Y."/>
            <person name="Zwiers L.-H."/>
            <person name="Turgeon B."/>
            <person name="Goodwin S."/>
            <person name="Spatafora J."/>
            <person name="Crous P."/>
            <person name="Grigoriev I."/>
        </authorList>
    </citation>
    <scope>NUCLEOTIDE SEQUENCE</scope>
    <source>
        <strain evidence="5">CBS 116005</strain>
    </source>
</reference>
<dbReference type="SUPFAM" id="SSF50630">
    <property type="entry name" value="Acid proteases"/>
    <property type="match status" value="1"/>
</dbReference>
<evidence type="ECO:0000313" key="5">
    <source>
        <dbReference type="EMBL" id="KAF2772946.1"/>
    </source>
</evidence>
<accession>A0A6G1LJB0</accession>
<feature type="domain" description="Peptidase A1" evidence="4">
    <location>
        <begin position="46"/>
        <end position="429"/>
    </location>
</feature>
<keyword evidence="2" id="KW-1133">Transmembrane helix</keyword>
<protein>
    <recommendedName>
        <fullName evidence="4">Peptidase A1 domain-containing protein</fullName>
    </recommendedName>
</protein>
<keyword evidence="6" id="KW-1185">Reference proteome</keyword>
<organism evidence="5 6">
    <name type="scientific">Teratosphaeria nubilosa</name>
    <dbReference type="NCBI Taxonomy" id="161662"/>
    <lineage>
        <taxon>Eukaryota</taxon>
        <taxon>Fungi</taxon>
        <taxon>Dikarya</taxon>
        <taxon>Ascomycota</taxon>
        <taxon>Pezizomycotina</taxon>
        <taxon>Dothideomycetes</taxon>
        <taxon>Dothideomycetidae</taxon>
        <taxon>Mycosphaerellales</taxon>
        <taxon>Teratosphaeriaceae</taxon>
        <taxon>Teratosphaeria</taxon>
    </lineage>
</organism>
<feature type="region of interest" description="Disordered" evidence="1">
    <location>
        <begin position="524"/>
        <end position="575"/>
    </location>
</feature>
<name>A0A6G1LJB0_9PEZI</name>
<evidence type="ECO:0000259" key="4">
    <source>
        <dbReference type="PROSITE" id="PS51767"/>
    </source>
</evidence>
<dbReference type="EMBL" id="ML995812">
    <property type="protein sequence ID" value="KAF2772946.1"/>
    <property type="molecule type" value="Genomic_DNA"/>
</dbReference>
<keyword evidence="3" id="KW-0732">Signal</keyword>
<keyword evidence="2" id="KW-0812">Transmembrane</keyword>
<evidence type="ECO:0000313" key="6">
    <source>
        <dbReference type="Proteomes" id="UP000799436"/>
    </source>
</evidence>
<feature type="transmembrane region" description="Helical" evidence="2">
    <location>
        <begin position="495"/>
        <end position="518"/>
    </location>
</feature>